<dbReference type="GO" id="GO:0009617">
    <property type="term" value="P:response to bacterium"/>
    <property type="evidence" value="ECO:0007669"/>
    <property type="project" value="UniProtKB-ARBA"/>
</dbReference>
<comment type="subcellular location">
    <subcellularLocation>
        <location evidence="1">Membrane</location>
    </subcellularLocation>
</comment>
<dbReference type="GO" id="GO:0015288">
    <property type="term" value="F:porin activity"/>
    <property type="evidence" value="ECO:0007669"/>
    <property type="project" value="UniProtKB-KW"/>
</dbReference>
<sequence length="273" mass="29287">MSNGPGLFADIGKLARDLLTREYSSDQKFSISTNSVSGLVLTSTALKKGVVHGAEVATQYKYRNALFNVKIDTDSNVLTSITFSEILPSTKAIASFKVPDYNSSKLEVQYFHDHATVTAAADLKLNPLIDVTATLGSPTISFGAEAGYDTTSRTFSKYNVGVSVTMPHKCASIILGDKGDSIKASYVQQSTRSAAVGELYRKLSTNENIITVGGMYAADHLTNVKAKLNSNGKLGALLHHEVLPKSIVTISGEIDTKTLDKYPRFGLSLSLNP</sequence>
<name>A0A6D2KS01_9BRAS</name>
<keyword evidence="6" id="KW-0406">Ion transport</keyword>
<comment type="caution">
    <text evidence="9">The sequence shown here is derived from an EMBL/GenBank/DDBJ whole genome shotgun (WGS) entry which is preliminary data.</text>
</comment>
<keyword evidence="4" id="KW-1134">Transmembrane beta strand</keyword>
<reference evidence="9" key="1">
    <citation type="submission" date="2020-01" db="EMBL/GenBank/DDBJ databases">
        <authorList>
            <person name="Mishra B."/>
        </authorList>
    </citation>
    <scope>NUCLEOTIDE SEQUENCE [LARGE SCALE GENOMIC DNA]</scope>
</reference>
<dbReference type="Gene3D" id="2.40.160.10">
    <property type="entry name" value="Porin"/>
    <property type="match status" value="1"/>
</dbReference>
<dbReference type="InterPro" id="IPR023614">
    <property type="entry name" value="Porin_dom_sf"/>
</dbReference>
<dbReference type="InterPro" id="IPR001925">
    <property type="entry name" value="Porin_Euk"/>
</dbReference>
<keyword evidence="8" id="KW-0472">Membrane</keyword>
<accession>A0A6D2KS01</accession>
<dbReference type="EMBL" id="CACVBM020001618">
    <property type="protein sequence ID" value="CAA7055939.1"/>
    <property type="molecule type" value="Genomic_DNA"/>
</dbReference>
<evidence type="ECO:0000256" key="4">
    <source>
        <dbReference type="ARBA" id="ARBA00022452"/>
    </source>
</evidence>
<dbReference type="OrthoDB" id="7827681at2759"/>
<dbReference type="Pfam" id="PF01459">
    <property type="entry name" value="Porin_3"/>
    <property type="match status" value="1"/>
</dbReference>
<organism evidence="9 10">
    <name type="scientific">Microthlaspi erraticum</name>
    <dbReference type="NCBI Taxonomy" id="1685480"/>
    <lineage>
        <taxon>Eukaryota</taxon>
        <taxon>Viridiplantae</taxon>
        <taxon>Streptophyta</taxon>
        <taxon>Embryophyta</taxon>
        <taxon>Tracheophyta</taxon>
        <taxon>Spermatophyta</taxon>
        <taxon>Magnoliopsida</taxon>
        <taxon>eudicotyledons</taxon>
        <taxon>Gunneridae</taxon>
        <taxon>Pentapetalae</taxon>
        <taxon>rosids</taxon>
        <taxon>malvids</taxon>
        <taxon>Brassicales</taxon>
        <taxon>Brassicaceae</taxon>
        <taxon>Coluteocarpeae</taxon>
        <taxon>Microthlaspi</taxon>
    </lineage>
</organism>
<evidence type="ECO:0000256" key="2">
    <source>
        <dbReference type="ARBA" id="ARBA00009624"/>
    </source>
</evidence>
<evidence type="ECO:0000256" key="3">
    <source>
        <dbReference type="ARBA" id="ARBA00022448"/>
    </source>
</evidence>
<keyword evidence="10" id="KW-1185">Reference proteome</keyword>
<dbReference type="InterPro" id="IPR027246">
    <property type="entry name" value="Porin_Euk/Tom40"/>
</dbReference>
<evidence type="ECO:0000313" key="10">
    <source>
        <dbReference type="Proteomes" id="UP000467841"/>
    </source>
</evidence>
<dbReference type="CDD" id="cd07306">
    <property type="entry name" value="Porin3_VDAC"/>
    <property type="match status" value="1"/>
</dbReference>
<dbReference type="AlphaFoldDB" id="A0A6D2KS01"/>
<keyword evidence="3" id="KW-0813">Transport</keyword>
<keyword evidence="7" id="KW-0626">Porin</keyword>
<dbReference type="FunFam" id="2.40.160.10:FF:000003">
    <property type="entry name" value="Outer mitochondrial membrane protein porin"/>
    <property type="match status" value="1"/>
</dbReference>
<comment type="similarity">
    <text evidence="2">Belongs to the eukaryotic mitochondrial porin (TC 1.B.8.1) family.</text>
</comment>
<dbReference type="Proteomes" id="UP000467841">
    <property type="component" value="Unassembled WGS sequence"/>
</dbReference>
<dbReference type="GO" id="GO:0046930">
    <property type="term" value="C:pore complex"/>
    <property type="evidence" value="ECO:0007669"/>
    <property type="project" value="UniProtKB-KW"/>
</dbReference>
<dbReference type="GO" id="GO:0008308">
    <property type="term" value="F:voltage-gated monoatomic anion channel activity"/>
    <property type="evidence" value="ECO:0007669"/>
    <property type="project" value="InterPro"/>
</dbReference>
<gene>
    <name evidence="9" type="ORF">MERR_LOCUS43175</name>
</gene>
<evidence type="ECO:0000256" key="8">
    <source>
        <dbReference type="ARBA" id="ARBA00023136"/>
    </source>
</evidence>
<evidence type="ECO:0000256" key="7">
    <source>
        <dbReference type="ARBA" id="ARBA00023114"/>
    </source>
</evidence>
<evidence type="ECO:0000256" key="5">
    <source>
        <dbReference type="ARBA" id="ARBA00022692"/>
    </source>
</evidence>
<evidence type="ECO:0000256" key="6">
    <source>
        <dbReference type="ARBA" id="ARBA00023065"/>
    </source>
</evidence>
<protein>
    <submittedName>
        <fullName evidence="9">Uncharacterized protein</fullName>
    </submittedName>
</protein>
<proteinExistence type="inferred from homology"/>
<dbReference type="PANTHER" id="PTHR11743:SF23">
    <property type="entry name" value="MITOCHONDRIAL OUTER MEMBRANE PROTEIN PORIN 5-RELATED"/>
    <property type="match status" value="1"/>
</dbReference>
<evidence type="ECO:0000256" key="1">
    <source>
        <dbReference type="ARBA" id="ARBA00004370"/>
    </source>
</evidence>
<dbReference type="PANTHER" id="PTHR11743">
    <property type="entry name" value="VOLTAGE-DEPENDENT ANION-SELECTIVE CHANNEL"/>
    <property type="match status" value="1"/>
</dbReference>
<evidence type="ECO:0000313" key="9">
    <source>
        <dbReference type="EMBL" id="CAA7055939.1"/>
    </source>
</evidence>
<keyword evidence="5" id="KW-0812">Transmembrane</keyword>
<dbReference type="GO" id="GO:0005741">
    <property type="term" value="C:mitochondrial outer membrane"/>
    <property type="evidence" value="ECO:0007669"/>
    <property type="project" value="InterPro"/>
</dbReference>